<dbReference type="Gene3D" id="3.30.2310.20">
    <property type="entry name" value="RelE-like"/>
    <property type="match status" value="1"/>
</dbReference>
<evidence type="ECO:0000313" key="5">
    <source>
        <dbReference type="Proteomes" id="UP001555786"/>
    </source>
</evidence>
<dbReference type="InterPro" id="IPR028344">
    <property type="entry name" value="ParE1/4"/>
</dbReference>
<dbReference type="PIRSF" id="PIRSF029218">
    <property type="entry name" value="ParE"/>
    <property type="match status" value="1"/>
</dbReference>
<organism evidence="4 5">
    <name type="scientific">Labrys neptuniae</name>
    <dbReference type="NCBI Taxonomy" id="376174"/>
    <lineage>
        <taxon>Bacteria</taxon>
        <taxon>Pseudomonadati</taxon>
        <taxon>Pseudomonadota</taxon>
        <taxon>Alphaproteobacteria</taxon>
        <taxon>Hyphomicrobiales</taxon>
        <taxon>Xanthobacteraceae</taxon>
        <taxon>Labrys</taxon>
    </lineage>
</organism>
<accession>A0ABV3PQH4</accession>
<name>A0ABV3PQH4_9HYPH</name>
<reference evidence="4 5" key="1">
    <citation type="submission" date="2024-07" db="EMBL/GenBank/DDBJ databases">
        <title>Description of Labrys sedimenti sp. nov., isolated from a diclofenac-degrading enrichment culture.</title>
        <authorList>
            <person name="Tancsics A."/>
            <person name="Csepanyi A."/>
        </authorList>
    </citation>
    <scope>NUCLEOTIDE SEQUENCE [LARGE SCALE GENOMIC DNA]</scope>
    <source>
        <strain evidence="4 5">LMG 23578</strain>
    </source>
</reference>
<dbReference type="Proteomes" id="UP001555786">
    <property type="component" value="Unassembled WGS sequence"/>
</dbReference>
<dbReference type="PANTHER" id="PTHR33755:SF9">
    <property type="entry name" value="TOXIN PARE1"/>
    <property type="match status" value="1"/>
</dbReference>
<dbReference type="InterPro" id="IPR035093">
    <property type="entry name" value="RelE/ParE_toxin_dom_sf"/>
</dbReference>
<evidence type="ECO:0000256" key="3">
    <source>
        <dbReference type="PIRNR" id="PIRNR029218"/>
    </source>
</evidence>
<evidence type="ECO:0000256" key="2">
    <source>
        <dbReference type="ARBA" id="ARBA00022649"/>
    </source>
</evidence>
<dbReference type="InterPro" id="IPR051803">
    <property type="entry name" value="TA_system_RelE-like_toxin"/>
</dbReference>
<dbReference type="RefSeq" id="WP_367625061.1">
    <property type="nucleotide sequence ID" value="NZ_JBFNQD010000006.1"/>
</dbReference>
<evidence type="ECO:0000256" key="1">
    <source>
        <dbReference type="ARBA" id="ARBA00006226"/>
    </source>
</evidence>
<keyword evidence="5" id="KW-1185">Reference proteome</keyword>
<comment type="caution">
    <text evidence="4">The sequence shown here is derived from an EMBL/GenBank/DDBJ whole genome shotgun (WGS) entry which is preliminary data.</text>
</comment>
<gene>
    <name evidence="4" type="ORF">ABXS05_19410</name>
</gene>
<proteinExistence type="inferred from homology"/>
<comment type="similarity">
    <text evidence="1 3">Belongs to the RelE toxin family.</text>
</comment>
<evidence type="ECO:0000313" key="4">
    <source>
        <dbReference type="EMBL" id="MEW9307731.1"/>
    </source>
</evidence>
<dbReference type="PANTHER" id="PTHR33755">
    <property type="entry name" value="TOXIN PARE1-RELATED"/>
    <property type="match status" value="1"/>
</dbReference>
<dbReference type="InterPro" id="IPR007712">
    <property type="entry name" value="RelE/ParE_toxin"/>
</dbReference>
<dbReference type="EMBL" id="JBFNQD010000006">
    <property type="protein sequence ID" value="MEW9307731.1"/>
    <property type="molecule type" value="Genomic_DNA"/>
</dbReference>
<dbReference type="Pfam" id="PF05016">
    <property type="entry name" value="ParE_toxin"/>
    <property type="match status" value="1"/>
</dbReference>
<keyword evidence="2" id="KW-1277">Toxin-antitoxin system</keyword>
<protein>
    <recommendedName>
        <fullName evidence="3">Toxin</fullName>
    </recommendedName>
</protein>
<sequence length="102" mass="11963">MTSIPDRSSRYRLTPLAESDLEEIWLYTLRTWSREQADSYFRTLLATFEGLAVGTKTGRPVEIREGYLKYNVGSHIVFYRRAGQTTDIIRILHQRMDIGRHL</sequence>